<dbReference type="Gene3D" id="3.40.50.720">
    <property type="entry name" value="NAD(P)-binding Rossmann-like Domain"/>
    <property type="match status" value="1"/>
</dbReference>
<organism evidence="4 5">
    <name type="scientific">Eremococcus coleocola ACS-139-V-Col8</name>
    <dbReference type="NCBI Taxonomy" id="908337"/>
    <lineage>
        <taxon>Bacteria</taxon>
        <taxon>Bacillati</taxon>
        <taxon>Bacillota</taxon>
        <taxon>Bacilli</taxon>
        <taxon>Lactobacillales</taxon>
        <taxon>Aerococcaceae</taxon>
        <taxon>Eremococcus</taxon>
    </lineage>
</organism>
<dbReference type="eggNOG" id="COG0673">
    <property type="taxonomic scope" value="Bacteria"/>
</dbReference>
<dbReference type="InterPro" id="IPR036291">
    <property type="entry name" value="NAD(P)-bd_dom_sf"/>
</dbReference>
<dbReference type="STRING" id="908337.HMPREF9257_1531"/>
<dbReference type="InterPro" id="IPR000683">
    <property type="entry name" value="Gfo/Idh/MocA-like_OxRdtase_N"/>
</dbReference>
<proteinExistence type="inferred from homology"/>
<name>E4KPP3_9LACT</name>
<dbReference type="SUPFAM" id="SSF51735">
    <property type="entry name" value="NAD(P)-binding Rossmann-fold domains"/>
    <property type="match status" value="1"/>
</dbReference>
<evidence type="ECO:0000313" key="5">
    <source>
        <dbReference type="Proteomes" id="UP000005990"/>
    </source>
</evidence>
<dbReference type="PANTHER" id="PTHR22604:SF105">
    <property type="entry name" value="TRANS-1,2-DIHYDROBENZENE-1,2-DIOL DEHYDROGENASE"/>
    <property type="match status" value="1"/>
</dbReference>
<dbReference type="GO" id="GO:0016491">
    <property type="term" value="F:oxidoreductase activity"/>
    <property type="evidence" value="ECO:0007669"/>
    <property type="project" value="UniProtKB-KW"/>
</dbReference>
<dbReference type="AlphaFoldDB" id="E4KPP3"/>
<gene>
    <name evidence="4" type="ORF">HMPREF9257_1531</name>
</gene>
<dbReference type="OrthoDB" id="9815825at2"/>
<comment type="caution">
    <text evidence="4">The sequence shown here is derived from an EMBL/GenBank/DDBJ whole genome shotgun (WGS) entry which is preliminary data.</text>
</comment>
<dbReference type="Gene3D" id="3.30.360.10">
    <property type="entry name" value="Dihydrodipicolinate Reductase, domain 2"/>
    <property type="match status" value="1"/>
</dbReference>
<dbReference type="PANTHER" id="PTHR22604">
    <property type="entry name" value="OXIDOREDUCTASES"/>
    <property type="match status" value="1"/>
</dbReference>
<comment type="similarity">
    <text evidence="1">Belongs to the Gfo/Idh/MocA family.</text>
</comment>
<evidence type="ECO:0000259" key="3">
    <source>
        <dbReference type="Pfam" id="PF01408"/>
    </source>
</evidence>
<accession>E4KPP3</accession>
<dbReference type="Proteomes" id="UP000005990">
    <property type="component" value="Unassembled WGS sequence"/>
</dbReference>
<dbReference type="GO" id="GO:0000166">
    <property type="term" value="F:nucleotide binding"/>
    <property type="evidence" value="ECO:0007669"/>
    <property type="project" value="InterPro"/>
</dbReference>
<dbReference type="InterPro" id="IPR050984">
    <property type="entry name" value="Gfo/Idh/MocA_domain"/>
</dbReference>
<dbReference type="EMBL" id="AENN01000015">
    <property type="protein sequence ID" value="EFR31032.1"/>
    <property type="molecule type" value="Genomic_DNA"/>
</dbReference>
<reference evidence="4 5" key="1">
    <citation type="submission" date="2010-10" db="EMBL/GenBank/DDBJ databases">
        <authorList>
            <person name="Durkin A.S."/>
            <person name="Madupu R."/>
            <person name="Torralba M."/>
            <person name="Gillis M."/>
            <person name="Methe B."/>
            <person name="Sutton G."/>
            <person name="Nelson K.E."/>
        </authorList>
    </citation>
    <scope>NUCLEOTIDE SEQUENCE [LARGE SCALE GENOMIC DNA]</scope>
    <source>
        <strain evidence="4 5">ACS-139-V-Col8</strain>
    </source>
</reference>
<keyword evidence="5" id="KW-1185">Reference proteome</keyword>
<feature type="domain" description="Gfo/Idh/MocA-like oxidoreductase N-terminal" evidence="3">
    <location>
        <begin position="1"/>
        <end position="117"/>
    </location>
</feature>
<dbReference type="RefSeq" id="WP_006418235.1">
    <property type="nucleotide sequence ID" value="NZ_AENN01000015.1"/>
</dbReference>
<protein>
    <submittedName>
        <fullName evidence="4">Oxidoreductase, NAD-binding domain protein</fullName>
    </submittedName>
</protein>
<evidence type="ECO:0000256" key="2">
    <source>
        <dbReference type="ARBA" id="ARBA00023002"/>
    </source>
</evidence>
<evidence type="ECO:0000256" key="1">
    <source>
        <dbReference type="ARBA" id="ARBA00010928"/>
    </source>
</evidence>
<keyword evidence="2" id="KW-0560">Oxidoreductase</keyword>
<dbReference type="Pfam" id="PF01408">
    <property type="entry name" value="GFO_IDH_MocA"/>
    <property type="match status" value="1"/>
</dbReference>
<evidence type="ECO:0000313" key="4">
    <source>
        <dbReference type="EMBL" id="EFR31032.1"/>
    </source>
</evidence>
<sequence length="173" mass="19290">MKWGIIGAGKIAHRFATACLADPENRILAVSARNPLKGQIFCQQFGIEKTYQDPQQLLQEMDIEAVYIALPHGLHQEWVIKACQAGKAVLCEKPLAINASQVAQIIEIQKQTGVLVIEAMKTRFIPLYQYLKEEIIGQGLLGTIQKAYFSLCNQMDLEGQNSYHMQAGQGGRF</sequence>